<reference evidence="2" key="1">
    <citation type="journal article" date="2015" name="Proc. Natl. Acad. Sci. U.S.A.">
        <title>Genome sequencing of adzuki bean (Vigna angularis) provides insight into high starch and low fat accumulation and domestication.</title>
        <authorList>
            <person name="Yang K."/>
            <person name="Tian Z."/>
            <person name="Chen C."/>
            <person name="Luo L."/>
            <person name="Zhao B."/>
            <person name="Wang Z."/>
            <person name="Yu L."/>
            <person name="Li Y."/>
            <person name="Sun Y."/>
            <person name="Li W."/>
            <person name="Chen Y."/>
            <person name="Li Y."/>
            <person name="Zhang Y."/>
            <person name="Ai D."/>
            <person name="Zhao J."/>
            <person name="Shang C."/>
            <person name="Ma Y."/>
            <person name="Wu B."/>
            <person name="Wang M."/>
            <person name="Gao L."/>
            <person name="Sun D."/>
            <person name="Zhang P."/>
            <person name="Guo F."/>
            <person name="Wang W."/>
            <person name="Li Y."/>
            <person name="Wang J."/>
            <person name="Varshney R.K."/>
            <person name="Wang J."/>
            <person name="Ling H.Q."/>
            <person name="Wan P."/>
        </authorList>
    </citation>
    <scope>NUCLEOTIDE SEQUENCE</scope>
    <source>
        <strain evidence="2">cv. Jingnong 6</strain>
    </source>
</reference>
<name>A0A0L9VAX3_PHAAN</name>
<dbReference type="InterPro" id="IPR004252">
    <property type="entry name" value="Probable_transposase_24"/>
</dbReference>
<dbReference type="AlphaFoldDB" id="A0A0L9VAX3"/>
<evidence type="ECO:0000313" key="1">
    <source>
        <dbReference type="EMBL" id="KOM52215.1"/>
    </source>
</evidence>
<organism evidence="1 2">
    <name type="scientific">Phaseolus angularis</name>
    <name type="common">Azuki bean</name>
    <name type="synonym">Vigna angularis</name>
    <dbReference type="NCBI Taxonomy" id="3914"/>
    <lineage>
        <taxon>Eukaryota</taxon>
        <taxon>Viridiplantae</taxon>
        <taxon>Streptophyta</taxon>
        <taxon>Embryophyta</taxon>
        <taxon>Tracheophyta</taxon>
        <taxon>Spermatophyta</taxon>
        <taxon>Magnoliopsida</taxon>
        <taxon>eudicotyledons</taxon>
        <taxon>Gunneridae</taxon>
        <taxon>Pentapetalae</taxon>
        <taxon>rosids</taxon>
        <taxon>fabids</taxon>
        <taxon>Fabales</taxon>
        <taxon>Fabaceae</taxon>
        <taxon>Papilionoideae</taxon>
        <taxon>50 kb inversion clade</taxon>
        <taxon>NPAAA clade</taxon>
        <taxon>indigoferoid/millettioid clade</taxon>
        <taxon>Phaseoleae</taxon>
        <taxon>Vigna</taxon>
    </lineage>
</organism>
<dbReference type="Gramene" id="KOM52215">
    <property type="protein sequence ID" value="KOM52215"/>
    <property type="gene ID" value="LR48_Vigan09g087400"/>
</dbReference>
<dbReference type="Proteomes" id="UP000053144">
    <property type="component" value="Chromosome 9"/>
</dbReference>
<accession>A0A0L9VAX3</accession>
<proteinExistence type="predicted"/>
<dbReference type="Pfam" id="PF03004">
    <property type="entry name" value="Transposase_24"/>
    <property type="match status" value="1"/>
</dbReference>
<gene>
    <name evidence="1" type="ORF">LR48_Vigan09g087400</name>
</gene>
<protein>
    <submittedName>
        <fullName evidence="1">Uncharacterized protein</fullName>
    </submittedName>
</protein>
<dbReference type="EMBL" id="CM003379">
    <property type="protein sequence ID" value="KOM52215.1"/>
    <property type="molecule type" value="Genomic_DNA"/>
</dbReference>
<evidence type="ECO:0000313" key="2">
    <source>
        <dbReference type="Proteomes" id="UP000053144"/>
    </source>
</evidence>
<sequence>MQGSQDNYGIHCWHIRIRHSTTLNVLPPREIGLQKKATELGRVVHVDEVFTQTHILKGTNTYVDERSRKTIEDFSTRLTQVRLEVGSAPDNDSRVDADDDMIKTQCWVEVVGGKKKGQLCGVGQLASNYSAGRGGILKHQPSTSSTFDHNNVVSREAYDSFLARFDNLENLVRTLIPQFPFIIGYNAQTNLLGIMHKTTCTGKWYVRYGRPYRRLELVGNANIGFALPTALPLGNYQQPKVVANAIQFRPALPRVFFPRCGCGKKIHFNHGCEKRISLSVDNSFDHGCRKWVLFDCGCRMRIGLVLGMAKKFVGKAGTRASSGRVAGRHYPCLSRPDPLSSLTGAPWQGDSNLLVLMNK</sequence>